<proteinExistence type="predicted"/>
<keyword evidence="1" id="KW-0433">Leucine-rich repeat</keyword>
<evidence type="ECO:0000256" key="3">
    <source>
        <dbReference type="SAM" id="SignalP"/>
    </source>
</evidence>
<evidence type="ECO:0000313" key="5">
    <source>
        <dbReference type="EMBL" id="KAH7529268.1"/>
    </source>
</evidence>
<feature type="chain" id="PRO_5037686452" description="Leucine-rich repeat-containing N-terminal plant-type domain-containing protein" evidence="3">
    <location>
        <begin position="23"/>
        <end position="112"/>
    </location>
</feature>
<evidence type="ECO:0000313" key="6">
    <source>
        <dbReference type="Proteomes" id="UP000813462"/>
    </source>
</evidence>
<comment type="caution">
    <text evidence="5">The sequence shown here is derived from an EMBL/GenBank/DDBJ whole genome shotgun (WGS) entry which is preliminary data.</text>
</comment>
<dbReference type="Pfam" id="PF08263">
    <property type="entry name" value="LRRNT_2"/>
    <property type="match status" value="2"/>
</dbReference>
<sequence>MGLSLLFFSLFMKLLLSEIVAANSFTSFHPSCHDDERTALLQFKESLVISKSTSTYEFSYPKIGGCIFEREAMLQFKDNFVINKSDSICEICHPKFLQWKSQAVNTSNTLNV</sequence>
<dbReference type="Proteomes" id="UP000813462">
    <property type="component" value="Unassembled WGS sequence"/>
</dbReference>
<evidence type="ECO:0000256" key="1">
    <source>
        <dbReference type="ARBA" id="ARBA00022614"/>
    </source>
</evidence>
<dbReference type="AlphaFoldDB" id="A0A978VFX9"/>
<keyword evidence="2" id="KW-0677">Repeat</keyword>
<name>A0A978VFX9_ZIZJJ</name>
<protein>
    <recommendedName>
        <fullName evidence="4">Leucine-rich repeat-containing N-terminal plant-type domain-containing protein</fullName>
    </recommendedName>
</protein>
<dbReference type="EMBL" id="JAEACU010000005">
    <property type="protein sequence ID" value="KAH7529268.1"/>
    <property type="molecule type" value="Genomic_DNA"/>
</dbReference>
<accession>A0A978VFX9</accession>
<reference evidence="5" key="1">
    <citation type="journal article" date="2021" name="Front. Plant Sci.">
        <title>Chromosome-Scale Genome Assembly for Chinese Sour Jujube and Insights Into Its Genome Evolution and Domestication Signature.</title>
        <authorList>
            <person name="Shen L.-Y."/>
            <person name="Luo H."/>
            <person name="Wang X.-L."/>
            <person name="Wang X.-M."/>
            <person name="Qiu X.-J."/>
            <person name="Liu H."/>
            <person name="Zhou S.-S."/>
            <person name="Jia K.-H."/>
            <person name="Nie S."/>
            <person name="Bao Y.-T."/>
            <person name="Zhang R.-G."/>
            <person name="Yun Q.-Z."/>
            <person name="Chai Y.-H."/>
            <person name="Lu J.-Y."/>
            <person name="Li Y."/>
            <person name="Zhao S.-W."/>
            <person name="Mao J.-F."/>
            <person name="Jia S.-G."/>
            <person name="Mao Y.-M."/>
        </authorList>
    </citation>
    <scope>NUCLEOTIDE SEQUENCE</scope>
    <source>
        <strain evidence="5">AT0</strain>
        <tissue evidence="5">Leaf</tissue>
    </source>
</reference>
<organism evidence="5 6">
    <name type="scientific">Ziziphus jujuba var. spinosa</name>
    <dbReference type="NCBI Taxonomy" id="714518"/>
    <lineage>
        <taxon>Eukaryota</taxon>
        <taxon>Viridiplantae</taxon>
        <taxon>Streptophyta</taxon>
        <taxon>Embryophyta</taxon>
        <taxon>Tracheophyta</taxon>
        <taxon>Spermatophyta</taxon>
        <taxon>Magnoliopsida</taxon>
        <taxon>eudicotyledons</taxon>
        <taxon>Gunneridae</taxon>
        <taxon>Pentapetalae</taxon>
        <taxon>rosids</taxon>
        <taxon>fabids</taxon>
        <taxon>Rosales</taxon>
        <taxon>Rhamnaceae</taxon>
        <taxon>Paliureae</taxon>
        <taxon>Ziziphus</taxon>
    </lineage>
</organism>
<evidence type="ECO:0000259" key="4">
    <source>
        <dbReference type="Pfam" id="PF08263"/>
    </source>
</evidence>
<keyword evidence="3" id="KW-0732">Signal</keyword>
<feature type="domain" description="Leucine-rich repeat-containing N-terminal plant-type" evidence="4">
    <location>
        <begin position="69"/>
        <end position="100"/>
    </location>
</feature>
<dbReference type="InterPro" id="IPR013210">
    <property type="entry name" value="LRR_N_plant-typ"/>
</dbReference>
<evidence type="ECO:0000256" key="2">
    <source>
        <dbReference type="ARBA" id="ARBA00022737"/>
    </source>
</evidence>
<feature type="signal peptide" evidence="3">
    <location>
        <begin position="1"/>
        <end position="22"/>
    </location>
</feature>
<feature type="domain" description="Leucine-rich repeat-containing N-terminal plant-type" evidence="4">
    <location>
        <begin position="33"/>
        <end position="48"/>
    </location>
</feature>
<gene>
    <name evidence="5" type="ORF">FEM48_Zijuj05G0166400</name>
</gene>